<evidence type="ECO:0000313" key="4">
    <source>
        <dbReference type="EMBL" id="VFK80476.1"/>
    </source>
</evidence>
<keyword evidence="1" id="KW-1133">Transmembrane helix</keyword>
<name>A0A450Z592_9GAMM</name>
<dbReference type="AlphaFoldDB" id="A0A450Z592"/>
<dbReference type="EMBL" id="CAADHB010000118">
    <property type="protein sequence ID" value="VFK80476.1"/>
    <property type="molecule type" value="Genomic_DNA"/>
</dbReference>
<proteinExistence type="predicted"/>
<sequence>MTFTRPMHRLREGLAPDPGGFGTGCMDWKTLRNALIFLGISALLSGSMMIGGAIFLDGAEDRRDARERRLQHARLQHGRIREEMAMVDTYLPQFERFAQAGLIGEERRLTWLEALRAADRRIGLPELRYRISSRGPQPGSPRHGPYRLYATEMQLTMGLLHEGDLFSVLAELDRHAVGAYSVTYCSLRRAARLSGTLAPDANRPNLHSECKLRWHTLDVSEK</sequence>
<evidence type="ECO:0000256" key="1">
    <source>
        <dbReference type="SAM" id="Phobius"/>
    </source>
</evidence>
<keyword evidence="1" id="KW-0472">Membrane</keyword>
<protein>
    <submittedName>
        <fullName evidence="3">Uncharacterized protein</fullName>
    </submittedName>
</protein>
<dbReference type="EMBL" id="CAADFR010000101">
    <property type="protein sequence ID" value="VFK41726.1"/>
    <property type="molecule type" value="Genomic_DNA"/>
</dbReference>
<evidence type="ECO:0000313" key="2">
    <source>
        <dbReference type="EMBL" id="VFK41726.1"/>
    </source>
</evidence>
<reference evidence="3" key="1">
    <citation type="submission" date="2019-02" db="EMBL/GenBank/DDBJ databases">
        <authorList>
            <person name="Gruber-Vodicka R. H."/>
            <person name="Seah K. B. B."/>
        </authorList>
    </citation>
    <scope>NUCLEOTIDE SEQUENCE</scope>
    <source>
        <strain evidence="4">BECK_S127</strain>
        <strain evidence="3">BECK_S1320</strain>
        <strain evidence="2">BECK_S1321</strain>
    </source>
</reference>
<evidence type="ECO:0000313" key="3">
    <source>
        <dbReference type="EMBL" id="VFK48838.1"/>
    </source>
</evidence>
<accession>A0A450Z592</accession>
<feature type="transmembrane region" description="Helical" evidence="1">
    <location>
        <begin position="34"/>
        <end position="56"/>
    </location>
</feature>
<dbReference type="EMBL" id="CAADFU010000144">
    <property type="protein sequence ID" value="VFK48838.1"/>
    <property type="molecule type" value="Genomic_DNA"/>
</dbReference>
<keyword evidence="1" id="KW-0812">Transmembrane</keyword>
<gene>
    <name evidence="4" type="ORF">BECKSD772D_GA0070982_11188</name>
    <name evidence="3" type="ORF">BECKSD772E_GA0070983_11443</name>
    <name evidence="2" type="ORF">BECKSD772F_GA0070984_11013</name>
</gene>
<organism evidence="3">
    <name type="scientific">Candidatus Kentrum sp. SD</name>
    <dbReference type="NCBI Taxonomy" id="2126332"/>
    <lineage>
        <taxon>Bacteria</taxon>
        <taxon>Pseudomonadati</taxon>
        <taxon>Pseudomonadota</taxon>
        <taxon>Gammaproteobacteria</taxon>
        <taxon>Candidatus Kentrum</taxon>
    </lineage>
</organism>